<gene>
    <name evidence="7" type="ORF">B456_009G402000</name>
</gene>
<evidence type="ECO:0000256" key="3">
    <source>
        <dbReference type="ARBA" id="ARBA00006365"/>
    </source>
</evidence>
<dbReference type="GO" id="GO:0006730">
    <property type="term" value="P:one-carbon metabolic process"/>
    <property type="evidence" value="ECO:0007669"/>
    <property type="project" value="TreeGrafter"/>
</dbReference>
<reference evidence="7 8" key="1">
    <citation type="journal article" date="2012" name="Nature">
        <title>Repeated polyploidization of Gossypium genomes and the evolution of spinnable cotton fibres.</title>
        <authorList>
            <person name="Paterson A.H."/>
            <person name="Wendel J.F."/>
            <person name="Gundlach H."/>
            <person name="Guo H."/>
            <person name="Jenkins J."/>
            <person name="Jin D."/>
            <person name="Llewellyn D."/>
            <person name="Showmaker K.C."/>
            <person name="Shu S."/>
            <person name="Udall J."/>
            <person name="Yoo M.J."/>
            <person name="Byers R."/>
            <person name="Chen W."/>
            <person name="Doron-Faigenboim A."/>
            <person name="Duke M.V."/>
            <person name="Gong L."/>
            <person name="Grimwood J."/>
            <person name="Grover C."/>
            <person name="Grupp K."/>
            <person name="Hu G."/>
            <person name="Lee T.H."/>
            <person name="Li J."/>
            <person name="Lin L."/>
            <person name="Liu T."/>
            <person name="Marler B.S."/>
            <person name="Page J.T."/>
            <person name="Roberts A.W."/>
            <person name="Romanel E."/>
            <person name="Sanders W.S."/>
            <person name="Szadkowski E."/>
            <person name="Tan X."/>
            <person name="Tang H."/>
            <person name="Xu C."/>
            <person name="Wang J."/>
            <person name="Wang Z."/>
            <person name="Zhang D."/>
            <person name="Zhang L."/>
            <person name="Ashrafi H."/>
            <person name="Bedon F."/>
            <person name="Bowers J.E."/>
            <person name="Brubaker C.L."/>
            <person name="Chee P.W."/>
            <person name="Das S."/>
            <person name="Gingle A.R."/>
            <person name="Haigler C.H."/>
            <person name="Harker D."/>
            <person name="Hoffmann L.V."/>
            <person name="Hovav R."/>
            <person name="Jones D.C."/>
            <person name="Lemke C."/>
            <person name="Mansoor S."/>
            <person name="ur Rahman M."/>
            <person name="Rainville L.N."/>
            <person name="Rambani A."/>
            <person name="Reddy U.K."/>
            <person name="Rong J.K."/>
            <person name="Saranga Y."/>
            <person name="Scheffler B.E."/>
            <person name="Scheffler J.A."/>
            <person name="Stelly D.M."/>
            <person name="Triplett B.A."/>
            <person name="Van Deynze A."/>
            <person name="Vaslin M.F."/>
            <person name="Waghmare V.N."/>
            <person name="Walford S.A."/>
            <person name="Wright R.J."/>
            <person name="Zaki E.A."/>
            <person name="Zhang T."/>
            <person name="Dennis E.S."/>
            <person name="Mayer K.F."/>
            <person name="Peterson D.G."/>
            <person name="Rokhsar D.S."/>
            <person name="Wang X."/>
            <person name="Schmutz J."/>
        </authorList>
    </citation>
    <scope>NUCLEOTIDE SEQUENCE [LARGE SCALE GENOMIC DNA]</scope>
</reference>
<dbReference type="PANTHER" id="PTHR18952">
    <property type="entry name" value="CARBONIC ANHYDRASE"/>
    <property type="match status" value="1"/>
</dbReference>
<dbReference type="InterPro" id="IPR041891">
    <property type="entry name" value="Alpha_CA_prokaryot-like"/>
</dbReference>
<name>A0A0D2U2H9_GOSRA</name>
<comment type="similarity">
    <text evidence="3">Belongs to the alpha-class carbonic anhydrase family.</text>
</comment>
<dbReference type="CDD" id="cd03124">
    <property type="entry name" value="alpha_CA_prokaryotic_like"/>
    <property type="match status" value="1"/>
</dbReference>
<dbReference type="GO" id="GO:0008270">
    <property type="term" value="F:zinc ion binding"/>
    <property type="evidence" value="ECO:0007669"/>
    <property type="project" value="InterPro"/>
</dbReference>
<feature type="signal peptide" evidence="5">
    <location>
        <begin position="1"/>
        <end position="23"/>
    </location>
</feature>
<feature type="domain" description="Alpha-carbonic anhydrase" evidence="6">
    <location>
        <begin position="30"/>
        <end position="265"/>
    </location>
</feature>
<dbReference type="GO" id="GO:0004089">
    <property type="term" value="F:carbonate dehydratase activity"/>
    <property type="evidence" value="ECO:0007669"/>
    <property type="project" value="UniProtKB-EC"/>
</dbReference>
<sequence length="269" mass="30005">MLLMASQLSIVFSLSLLPGIASAIDVFGGMEFSYLGKDGPDRWGMLEPKFAPCSIGKRQSPINIQRNLTVHNKLLKPLTRNYNSVNATLFNKGYSVGGIQVRFEEYPGDLWINGKNYSLKQFHWHLPAEHQIEGQQFAAELHLVHQAAVDGSFAVIAALYQESNADPLICRIIEGLKHLGGENTTVPLGILNINELNRRSRKYYTYVGSLTTPPCSENVIWIILGKVMSISKEQIIALDIPLNSDCKKNARPCQPLNGREVDMYDELSC</sequence>
<dbReference type="SMART" id="SM01057">
    <property type="entry name" value="Carb_anhydrase"/>
    <property type="match status" value="1"/>
</dbReference>
<dbReference type="AlphaFoldDB" id="A0A0D2U2H9"/>
<evidence type="ECO:0000313" key="7">
    <source>
        <dbReference type="EMBL" id="KJB62126.1"/>
    </source>
</evidence>
<organism evidence="7 8">
    <name type="scientific">Gossypium raimondii</name>
    <name type="common">Peruvian cotton</name>
    <name type="synonym">Gossypium klotzschianum subsp. raimondii</name>
    <dbReference type="NCBI Taxonomy" id="29730"/>
    <lineage>
        <taxon>Eukaryota</taxon>
        <taxon>Viridiplantae</taxon>
        <taxon>Streptophyta</taxon>
        <taxon>Embryophyta</taxon>
        <taxon>Tracheophyta</taxon>
        <taxon>Spermatophyta</taxon>
        <taxon>Magnoliopsida</taxon>
        <taxon>eudicotyledons</taxon>
        <taxon>Gunneridae</taxon>
        <taxon>Pentapetalae</taxon>
        <taxon>rosids</taxon>
        <taxon>malvids</taxon>
        <taxon>Malvales</taxon>
        <taxon>Malvaceae</taxon>
        <taxon>Malvoideae</taxon>
        <taxon>Gossypium</taxon>
    </lineage>
</organism>
<protein>
    <recommendedName>
        <fullName evidence="6">Alpha-carbonic anhydrase domain-containing protein</fullName>
    </recommendedName>
</protein>
<keyword evidence="5" id="KW-0732">Signal</keyword>
<dbReference type="Gramene" id="KJB62126">
    <property type="protein sequence ID" value="KJB62126"/>
    <property type="gene ID" value="B456_009G402000"/>
</dbReference>
<evidence type="ECO:0000256" key="5">
    <source>
        <dbReference type="SAM" id="SignalP"/>
    </source>
</evidence>
<accession>A0A0D2U2H9</accession>
<dbReference type="Gene3D" id="3.10.200.10">
    <property type="entry name" value="Alpha carbonic anhydrase"/>
    <property type="match status" value="1"/>
</dbReference>
<dbReference type="InterPro" id="IPR023561">
    <property type="entry name" value="Carbonic_anhydrase_a-class"/>
</dbReference>
<dbReference type="PROSITE" id="PS51144">
    <property type="entry name" value="ALPHA_CA_2"/>
    <property type="match status" value="1"/>
</dbReference>
<comment type="function">
    <text evidence="1">Reversible hydration of carbon dioxide.</text>
</comment>
<feature type="chain" id="PRO_5002252424" description="Alpha-carbonic anhydrase domain-containing protein" evidence="5">
    <location>
        <begin position="24"/>
        <end position="269"/>
    </location>
</feature>
<dbReference type="EMBL" id="CM001748">
    <property type="protein sequence ID" value="KJB62126.1"/>
    <property type="molecule type" value="Genomic_DNA"/>
</dbReference>
<evidence type="ECO:0000256" key="1">
    <source>
        <dbReference type="ARBA" id="ARBA00002904"/>
    </source>
</evidence>
<dbReference type="Proteomes" id="UP000032304">
    <property type="component" value="Chromosome 9"/>
</dbReference>
<dbReference type="SUPFAM" id="SSF51069">
    <property type="entry name" value="Carbonic anhydrase"/>
    <property type="match status" value="1"/>
</dbReference>
<evidence type="ECO:0000313" key="8">
    <source>
        <dbReference type="Proteomes" id="UP000032304"/>
    </source>
</evidence>
<evidence type="ECO:0000256" key="2">
    <source>
        <dbReference type="ARBA" id="ARBA00004470"/>
    </source>
</evidence>
<dbReference type="GO" id="GO:0009570">
    <property type="term" value="C:chloroplast stroma"/>
    <property type="evidence" value="ECO:0007669"/>
    <property type="project" value="UniProtKB-SubCell"/>
</dbReference>
<comment type="catalytic activity">
    <reaction evidence="4">
        <text>hydrogencarbonate + H(+) = CO2 + H2O</text>
        <dbReference type="Rhea" id="RHEA:10748"/>
        <dbReference type="ChEBI" id="CHEBI:15377"/>
        <dbReference type="ChEBI" id="CHEBI:15378"/>
        <dbReference type="ChEBI" id="CHEBI:16526"/>
        <dbReference type="ChEBI" id="CHEBI:17544"/>
        <dbReference type="EC" id="4.2.1.1"/>
    </reaction>
</comment>
<evidence type="ECO:0000259" key="6">
    <source>
        <dbReference type="PROSITE" id="PS51144"/>
    </source>
</evidence>
<evidence type="ECO:0000256" key="4">
    <source>
        <dbReference type="ARBA" id="ARBA00048348"/>
    </source>
</evidence>
<dbReference type="STRING" id="29730.A0A0D2U2H9"/>
<dbReference type="PANTHER" id="PTHR18952:SF236">
    <property type="entry name" value="ALPHA CARBONIC ANHYDRASE 1, CHLOROPLASTIC"/>
    <property type="match status" value="1"/>
</dbReference>
<keyword evidence="8" id="KW-1185">Reference proteome</keyword>
<proteinExistence type="inferred from homology"/>
<dbReference type="Pfam" id="PF00194">
    <property type="entry name" value="Carb_anhydrase"/>
    <property type="match status" value="1"/>
</dbReference>
<dbReference type="InterPro" id="IPR001148">
    <property type="entry name" value="CA_dom"/>
</dbReference>
<dbReference type="InterPro" id="IPR036398">
    <property type="entry name" value="CA_dom_sf"/>
</dbReference>
<comment type="subcellular location">
    <subcellularLocation>
        <location evidence="2">Plastid</location>
        <location evidence="2">Chloroplast stroma</location>
    </subcellularLocation>
</comment>
<dbReference type="eggNOG" id="KOG0382">
    <property type="taxonomic scope" value="Eukaryota"/>
</dbReference>